<dbReference type="Gene3D" id="3.30.360.10">
    <property type="entry name" value="Dihydrodipicolinate Reductase, domain 2"/>
    <property type="match status" value="1"/>
</dbReference>
<organism evidence="3">
    <name type="scientific">Flexilinea flocculi</name>
    <dbReference type="NCBI Taxonomy" id="1678840"/>
    <lineage>
        <taxon>Bacteria</taxon>
        <taxon>Bacillati</taxon>
        <taxon>Chloroflexota</taxon>
        <taxon>Anaerolineae</taxon>
        <taxon>Anaerolineales</taxon>
        <taxon>Anaerolineaceae</taxon>
        <taxon>Flexilinea</taxon>
    </lineage>
</organism>
<evidence type="ECO:0000259" key="1">
    <source>
        <dbReference type="Pfam" id="PF01408"/>
    </source>
</evidence>
<dbReference type="GO" id="GO:0000166">
    <property type="term" value="F:nucleotide binding"/>
    <property type="evidence" value="ECO:0007669"/>
    <property type="project" value="InterPro"/>
</dbReference>
<dbReference type="Proteomes" id="UP000053370">
    <property type="component" value="Unassembled WGS sequence"/>
</dbReference>
<dbReference type="InterPro" id="IPR055170">
    <property type="entry name" value="GFO_IDH_MocA-like_dom"/>
</dbReference>
<dbReference type="PANTHER" id="PTHR43377">
    <property type="entry name" value="BILIVERDIN REDUCTASE A"/>
    <property type="match status" value="1"/>
</dbReference>
<feature type="domain" description="GFO/IDH/MocA-like oxidoreductase" evidence="2">
    <location>
        <begin position="129"/>
        <end position="260"/>
    </location>
</feature>
<dbReference type="Pfam" id="PF01408">
    <property type="entry name" value="GFO_IDH_MocA"/>
    <property type="match status" value="1"/>
</dbReference>
<dbReference type="InterPro" id="IPR036291">
    <property type="entry name" value="NAD(P)-bd_dom_sf"/>
</dbReference>
<dbReference type="SUPFAM" id="SSF51735">
    <property type="entry name" value="NAD(P)-binding Rossmann-fold domains"/>
    <property type="match status" value="1"/>
</dbReference>
<name>A0A0S7BR77_9CHLR</name>
<dbReference type="Gene3D" id="3.40.50.720">
    <property type="entry name" value="NAD(P)-binding Rossmann-like Domain"/>
    <property type="match status" value="1"/>
</dbReference>
<evidence type="ECO:0000313" key="3">
    <source>
        <dbReference type="EMBL" id="GAP40158.1"/>
    </source>
</evidence>
<reference evidence="3" key="1">
    <citation type="journal article" date="2015" name="Genome Announc.">
        <title>Draft Genome Sequence of Anaerolineae Strain TC1, a Novel Isolate from a Methanogenic Wastewater Treatment System.</title>
        <authorList>
            <person name="Matsuura N."/>
            <person name="Tourlousse D.M."/>
            <person name="Sun L."/>
            <person name="Toyonaga M."/>
            <person name="Kuroda K."/>
            <person name="Ohashi A."/>
            <person name="Cruz R."/>
            <person name="Yamaguchi T."/>
            <person name="Sekiguchi Y."/>
        </authorList>
    </citation>
    <scope>NUCLEOTIDE SEQUENCE [LARGE SCALE GENOMIC DNA]</scope>
    <source>
        <strain evidence="3">TC1</strain>
    </source>
</reference>
<dbReference type="EMBL" id="DF968181">
    <property type="protein sequence ID" value="GAP40158.1"/>
    <property type="molecule type" value="Genomic_DNA"/>
</dbReference>
<protein>
    <submittedName>
        <fullName evidence="3">Predicted dehydrogenase</fullName>
    </submittedName>
</protein>
<dbReference type="SUPFAM" id="SSF55347">
    <property type="entry name" value="Glyceraldehyde-3-phosphate dehydrogenase-like, C-terminal domain"/>
    <property type="match status" value="1"/>
</dbReference>
<dbReference type="InterPro" id="IPR051450">
    <property type="entry name" value="Gfo/Idh/MocA_Oxidoreductases"/>
</dbReference>
<dbReference type="Pfam" id="PF22725">
    <property type="entry name" value="GFO_IDH_MocA_C3"/>
    <property type="match status" value="1"/>
</dbReference>
<evidence type="ECO:0000313" key="4">
    <source>
        <dbReference type="Proteomes" id="UP000053370"/>
    </source>
</evidence>
<dbReference type="RefSeq" id="WP_062279213.1">
    <property type="nucleotide sequence ID" value="NZ_DF968181.1"/>
</dbReference>
<dbReference type="InterPro" id="IPR000683">
    <property type="entry name" value="Gfo/Idh/MocA-like_OxRdtase_N"/>
</dbReference>
<dbReference type="OrthoDB" id="9815825at2"/>
<feature type="domain" description="Gfo/Idh/MocA-like oxidoreductase N-terminal" evidence="1">
    <location>
        <begin position="3"/>
        <end position="119"/>
    </location>
</feature>
<dbReference type="PANTHER" id="PTHR43377:SF1">
    <property type="entry name" value="BILIVERDIN REDUCTASE A"/>
    <property type="match status" value="1"/>
</dbReference>
<dbReference type="PATRIC" id="fig|1678840.3.peg.1347"/>
<dbReference type="STRING" id="1678840.ATC1_13124"/>
<evidence type="ECO:0000259" key="2">
    <source>
        <dbReference type="Pfam" id="PF22725"/>
    </source>
</evidence>
<accession>A0A0S7BR77</accession>
<dbReference type="AlphaFoldDB" id="A0A0S7BR77"/>
<keyword evidence="4" id="KW-1185">Reference proteome</keyword>
<sequence length="348" mass="38228">MYRIGIIGCGKIAEVRHAPEYAENPNCKLAAFFDEIPGRADSFAQKYGGKAFDTIDELLASDLDAVSVCAANIAHAAISIKALEAGVHVLCEKPMATTLEDCEAMVLAAEKSGKYLMIGQNQRLARAHVKARELIQAGEIGKLLSFRTTFGHPGPEGWTGQKNSWFFDKKRAVFGAMADLGVHKTDLIHFLTGDVITEVTAHVSTLDKKYPDGSPIQVDDNAFCIYRTRGGVIGTMHVSWTFYGNEDNSTILYGTDGIIRCYNDPKYALIVEKKDGSRICYELDQMTSNKEQTSGGRTNTMVIDTFIDCLLKKTPPAISGREAMKAMKVIFAAEKSAEQRYTVTVDQE</sequence>
<gene>
    <name evidence="3" type="ORF">ATC1_13124</name>
</gene>
<proteinExistence type="predicted"/>